<keyword evidence="4" id="KW-1185">Reference proteome</keyword>
<reference evidence="3 4" key="1">
    <citation type="submission" date="2018-01" db="EMBL/GenBank/DDBJ databases">
        <title>Saezia sanguinis gen. nov., sp. nov., in the order Burkholderiales isolated from human blood.</title>
        <authorList>
            <person name="Medina-Pascual M.J."/>
            <person name="Valdezate S."/>
            <person name="Monzon S."/>
            <person name="Cuesta I."/>
            <person name="Carrasco G."/>
            <person name="Villalon P."/>
            <person name="Saez-Nieto J.A."/>
        </authorList>
    </citation>
    <scope>NUCLEOTIDE SEQUENCE [LARGE SCALE GENOMIC DNA]</scope>
    <source>
        <strain evidence="3 4">CNM695-12</strain>
    </source>
</reference>
<name>A0A433SCT3_9BURK</name>
<organism evidence="3 4">
    <name type="scientific">Saezia sanguinis</name>
    <dbReference type="NCBI Taxonomy" id="1965230"/>
    <lineage>
        <taxon>Bacteria</taxon>
        <taxon>Pseudomonadati</taxon>
        <taxon>Pseudomonadota</taxon>
        <taxon>Betaproteobacteria</taxon>
        <taxon>Burkholderiales</taxon>
        <taxon>Saeziaceae</taxon>
        <taxon>Saezia</taxon>
    </lineage>
</organism>
<proteinExistence type="predicted"/>
<feature type="signal peptide" evidence="2">
    <location>
        <begin position="1"/>
        <end position="23"/>
    </location>
</feature>
<evidence type="ECO:0000313" key="3">
    <source>
        <dbReference type="EMBL" id="RUS66557.1"/>
    </source>
</evidence>
<dbReference type="Proteomes" id="UP000286947">
    <property type="component" value="Unassembled WGS sequence"/>
</dbReference>
<evidence type="ECO:0000256" key="1">
    <source>
        <dbReference type="SAM" id="MobiDB-lite"/>
    </source>
</evidence>
<gene>
    <name evidence="3" type="ORF">CUZ56_01837</name>
</gene>
<dbReference type="EMBL" id="PQSP01000004">
    <property type="protein sequence ID" value="RUS66557.1"/>
    <property type="molecule type" value="Genomic_DNA"/>
</dbReference>
<keyword evidence="2" id="KW-0732">Signal</keyword>
<comment type="caution">
    <text evidence="3">The sequence shown here is derived from an EMBL/GenBank/DDBJ whole genome shotgun (WGS) entry which is preliminary data.</text>
</comment>
<accession>A0A433SCT3</accession>
<feature type="region of interest" description="Disordered" evidence="1">
    <location>
        <begin position="484"/>
        <end position="508"/>
    </location>
</feature>
<sequence length="508" mass="57064" precursor="true">MSGFFFRIAATVTAMAWALGAVAAPQEGPDAPSMAATEMLPQVEQIMHPQRPQRDFLLQDVYVGLFALDVPADMDYMAIGADVMLNNYDYLEQALAAGGGPTRDQYDVPENHYQDGEPLKLNIQVDGKDFVFACRWLDVDDCVAQTLARKGDVAALIERNKALLQRYVAIQRLPNYGGYFYRVIDRLPSYHYALRLSELRLAQALVALDAGDADTAFALLQAEADFARRMLVQEKTLIGKMVAINEVYTVYHTLSVLLDSPQMRPYLHDERLQVLIAPLSVDEQKAMVEGFAGERNFMMYTLWLYNVGVEEELAQGPQGVVNWLVVQASYDPEASENLIFLTMQPMLDRAALDMDEVADLYARDELLTPGQARRAVFDAQMALQNERRQNGELVPSNWLVEQGIGDTLDTFDVYLNRFYDVHSYLMLVHTKYQLVSAGVPAAQADAFMHDTALRAYHPITREPFVWDAQAQTLSTAWIAQQLPTGARGSNQNPEPMPRNAVHLRLADR</sequence>
<feature type="compositionally biased region" description="Polar residues" evidence="1">
    <location>
        <begin position="484"/>
        <end position="493"/>
    </location>
</feature>
<feature type="chain" id="PRO_5019574058" evidence="2">
    <location>
        <begin position="24"/>
        <end position="508"/>
    </location>
</feature>
<evidence type="ECO:0000256" key="2">
    <source>
        <dbReference type="SAM" id="SignalP"/>
    </source>
</evidence>
<protein>
    <submittedName>
        <fullName evidence="3">Uncharacterized protein</fullName>
    </submittedName>
</protein>
<dbReference type="AlphaFoldDB" id="A0A433SCT3"/>
<evidence type="ECO:0000313" key="4">
    <source>
        <dbReference type="Proteomes" id="UP000286947"/>
    </source>
</evidence>